<evidence type="ECO:0008006" key="3">
    <source>
        <dbReference type="Google" id="ProtNLM"/>
    </source>
</evidence>
<keyword evidence="2" id="KW-1185">Reference proteome</keyword>
<protein>
    <recommendedName>
        <fullName evidence="3">Heterokaryon incompatibility domain-containing protein</fullName>
    </recommendedName>
</protein>
<dbReference type="Proteomes" id="UP000293360">
    <property type="component" value="Unassembled WGS sequence"/>
</dbReference>
<dbReference type="PANTHER" id="PTHR33112">
    <property type="entry name" value="DOMAIN PROTEIN, PUTATIVE-RELATED"/>
    <property type="match status" value="1"/>
</dbReference>
<evidence type="ECO:0000313" key="2">
    <source>
        <dbReference type="Proteomes" id="UP000293360"/>
    </source>
</evidence>
<accession>A0A4Q4TSR7</accession>
<proteinExistence type="predicted"/>
<dbReference type="AlphaFoldDB" id="A0A4Q4TSR7"/>
<dbReference type="PANTHER" id="PTHR33112:SF9">
    <property type="entry name" value="HETEROKARYON INCOMPATIBILITY DOMAIN-CONTAINING PROTEIN"/>
    <property type="match status" value="1"/>
</dbReference>
<organism evidence="1 2">
    <name type="scientific">Monosporascus ibericus</name>
    <dbReference type="NCBI Taxonomy" id="155417"/>
    <lineage>
        <taxon>Eukaryota</taxon>
        <taxon>Fungi</taxon>
        <taxon>Dikarya</taxon>
        <taxon>Ascomycota</taxon>
        <taxon>Pezizomycotina</taxon>
        <taxon>Sordariomycetes</taxon>
        <taxon>Xylariomycetidae</taxon>
        <taxon>Xylariales</taxon>
        <taxon>Xylariales incertae sedis</taxon>
        <taxon>Monosporascus</taxon>
    </lineage>
</organism>
<comment type="caution">
    <text evidence="1">The sequence shown here is derived from an EMBL/GenBank/DDBJ whole genome shotgun (WGS) entry which is preliminary data.</text>
</comment>
<gene>
    <name evidence="1" type="ORF">DL764_001844</name>
</gene>
<evidence type="ECO:0000313" key="1">
    <source>
        <dbReference type="EMBL" id="RYP08513.1"/>
    </source>
</evidence>
<sequence>MCDYYENGFVNIATAASPGHGVPFLGETDPSWWPVSFELQGMFGDKYRIWATRAVEDPDVLAAGPLLTRAWAWQESTLASSTVYFTKFGLIWECVEGIEANHVDVGISGKRLRQLGFSKKLSQLSTAIAEFHAKDKEAHGSEQGDNFPTFRGQMQNLAAEIKSGGRLASNPYLVNELVAAIAYGANCLPPEMPHWKGLQDMAWSRGVPAGDISAVWDLWQKLVEAYSARSLTYETDRLPALSGVASRVHRQLGFRYLAGLWKEGLPANLCWERKPKHGHENQALVHGQWESILVRHDNTSLSL</sequence>
<dbReference type="EMBL" id="QJNU01000060">
    <property type="protein sequence ID" value="RYP08513.1"/>
    <property type="molecule type" value="Genomic_DNA"/>
</dbReference>
<name>A0A4Q4TSR7_9PEZI</name>
<reference evidence="1 2" key="1">
    <citation type="submission" date="2018-06" db="EMBL/GenBank/DDBJ databases">
        <title>Complete Genomes of Monosporascus.</title>
        <authorList>
            <person name="Robinson A.J."/>
            <person name="Natvig D.O."/>
        </authorList>
    </citation>
    <scope>NUCLEOTIDE SEQUENCE [LARGE SCALE GENOMIC DNA]</scope>
    <source>
        <strain evidence="1 2">CBS 110550</strain>
    </source>
</reference>
<dbReference type="STRING" id="155417.A0A4Q4TSR7"/>
<dbReference type="OrthoDB" id="3486565at2759"/>